<evidence type="ECO:0000313" key="8">
    <source>
        <dbReference type="EMBL" id="RMX58731.1"/>
    </source>
</evidence>
<dbReference type="AlphaFoldDB" id="A0A3M6UYH6"/>
<dbReference type="PANTHER" id="PTHR19277:SF161">
    <property type="entry name" value="LAMININ G DOMAIN-CONTAINING PROTEIN"/>
    <property type="match status" value="1"/>
</dbReference>
<protein>
    <recommendedName>
        <fullName evidence="7">Pentraxin (PTX) domain-containing protein</fullName>
    </recommendedName>
</protein>
<dbReference type="PRINTS" id="PR00895">
    <property type="entry name" value="PENTAXIN"/>
</dbReference>
<dbReference type="Pfam" id="PF00354">
    <property type="entry name" value="Pentaxin"/>
    <property type="match status" value="4"/>
</dbReference>
<evidence type="ECO:0000256" key="4">
    <source>
        <dbReference type="ARBA" id="ARBA00023157"/>
    </source>
</evidence>
<name>A0A3M6UYH6_POCDA</name>
<sequence length="651" mass="72539">MDDSRQSVNSRQQSAVNSRQSAFSIQRSAVCCLQMVQTSTFDYIISSCELIVTKSDQHLSISRSFFMLPINDGLWHHICVSWENIDGRWDFLVDGVLISYEGAWGKSQTISPGKLVVGQHQKEYGGGYLIEESFIGKIASFNMWDRKMNNNDLEKKLTSCNQELGNVIDWRIESPYGHKIPLTVDDLWHHLGITWTNEDGKLQFFQDGILTSALSQHKVGVGIPGGGSIRIGQRLKSIDGDYEPEYSFRGKLAKINMWSRVLNENVIVALFRSPDAEIGDLISWRNIRNAPIHGNISVENSTANYAEYASTLSLTELTTCAWGKLSSSATGYSYFFSFATRSKNEGIVLGYHVGDKRIITNILSTGWKSATLRKPLHDNVWHHVCMTWTNLDGTRCVFSDGIKIECFAGYATGETVEGNGNFILGQEQDSFGGSFDEYQSFEGRISGVNVWSFVMTDVKIAEMSTGCGSSGNGDAVAWYNFKSNLYGNIDVVTPSTCSLSGGSFQTAQSFEGTMSRVNVWSFAQSGEQIKEMYRGCGAWNGDAVAWYNFRKNFYGNIEVVTPSSCSLADAVIQAKRDQLCNERYPSNPESACGTTLMALFDRKFNQVGKVWRCFYDVALTQDPDSKMYVYDTEKSSTCLHSLTVDLLAITV</sequence>
<comment type="caution">
    <text evidence="8">The sequence shown here is derived from an EMBL/GenBank/DDBJ whole genome shotgun (WGS) entry which is preliminary data.</text>
</comment>
<evidence type="ECO:0000256" key="6">
    <source>
        <dbReference type="PROSITE-ProRule" id="PRU01172"/>
    </source>
</evidence>
<dbReference type="Proteomes" id="UP000275408">
    <property type="component" value="Unassembled WGS sequence"/>
</dbReference>
<organism evidence="8 9">
    <name type="scientific">Pocillopora damicornis</name>
    <name type="common">Cauliflower coral</name>
    <name type="synonym">Millepora damicornis</name>
    <dbReference type="NCBI Taxonomy" id="46731"/>
    <lineage>
        <taxon>Eukaryota</taxon>
        <taxon>Metazoa</taxon>
        <taxon>Cnidaria</taxon>
        <taxon>Anthozoa</taxon>
        <taxon>Hexacorallia</taxon>
        <taxon>Scleractinia</taxon>
        <taxon>Astrocoeniina</taxon>
        <taxon>Pocilloporidae</taxon>
        <taxon>Pocillopora</taxon>
    </lineage>
</organism>
<dbReference type="PANTHER" id="PTHR19277">
    <property type="entry name" value="PENTRAXIN"/>
    <property type="match status" value="1"/>
</dbReference>
<dbReference type="SUPFAM" id="SSF49899">
    <property type="entry name" value="Concanavalin A-like lectins/glucanases"/>
    <property type="match status" value="4"/>
</dbReference>
<keyword evidence="5" id="KW-0325">Glycoprotein</keyword>
<gene>
    <name evidence="8" type="ORF">pdam_00009495</name>
</gene>
<keyword evidence="2" id="KW-0479">Metal-binding</keyword>
<dbReference type="SMART" id="SM00159">
    <property type="entry name" value="PTX"/>
    <property type="match status" value="2"/>
</dbReference>
<evidence type="ECO:0000256" key="2">
    <source>
        <dbReference type="ARBA" id="ARBA00022723"/>
    </source>
</evidence>
<evidence type="ECO:0000256" key="5">
    <source>
        <dbReference type="ARBA" id="ARBA00023180"/>
    </source>
</evidence>
<comment type="caution">
    <text evidence="6">Lacks conserved residue(s) required for the propagation of feature annotation.</text>
</comment>
<feature type="domain" description="Pentraxin (PTX)" evidence="7">
    <location>
        <begin position="291"/>
        <end position="498"/>
    </location>
</feature>
<comment type="cofactor">
    <cofactor evidence="1">
        <name>Ca(2+)</name>
        <dbReference type="ChEBI" id="CHEBI:29108"/>
    </cofactor>
</comment>
<dbReference type="Gene3D" id="2.60.120.200">
    <property type="match status" value="4"/>
</dbReference>
<reference evidence="8 9" key="1">
    <citation type="journal article" date="2018" name="Sci. Rep.">
        <title>Comparative analysis of the Pocillopora damicornis genome highlights role of immune system in coral evolution.</title>
        <authorList>
            <person name="Cunning R."/>
            <person name="Bay R.A."/>
            <person name="Gillette P."/>
            <person name="Baker A.C."/>
            <person name="Traylor-Knowles N."/>
        </authorList>
    </citation>
    <scope>NUCLEOTIDE SEQUENCE [LARGE SCALE GENOMIC DNA]</scope>
    <source>
        <strain evidence="8">RSMAS</strain>
        <tissue evidence="8">Whole animal</tissue>
    </source>
</reference>
<dbReference type="InterPro" id="IPR001759">
    <property type="entry name" value="PTX_dom"/>
</dbReference>
<evidence type="ECO:0000256" key="3">
    <source>
        <dbReference type="ARBA" id="ARBA00022837"/>
    </source>
</evidence>
<dbReference type="PROSITE" id="PS51828">
    <property type="entry name" value="PTX_2"/>
    <property type="match status" value="2"/>
</dbReference>
<keyword evidence="4" id="KW-1015">Disulfide bond</keyword>
<keyword evidence="3" id="KW-0106">Calcium</keyword>
<dbReference type="GO" id="GO:0046872">
    <property type="term" value="F:metal ion binding"/>
    <property type="evidence" value="ECO:0007669"/>
    <property type="project" value="UniProtKB-KW"/>
</dbReference>
<dbReference type="InterPro" id="IPR051360">
    <property type="entry name" value="Neuronal_Pentraxin_Related"/>
</dbReference>
<accession>A0A3M6UYH6</accession>
<proteinExistence type="predicted"/>
<dbReference type="EMBL" id="RCHS01000461">
    <property type="protein sequence ID" value="RMX58731.1"/>
    <property type="molecule type" value="Genomic_DNA"/>
</dbReference>
<keyword evidence="9" id="KW-1185">Reference proteome</keyword>
<dbReference type="InterPro" id="IPR013320">
    <property type="entry name" value="ConA-like_dom_sf"/>
</dbReference>
<dbReference type="OrthoDB" id="5989664at2759"/>
<evidence type="ECO:0000259" key="7">
    <source>
        <dbReference type="PROSITE" id="PS51828"/>
    </source>
</evidence>
<evidence type="ECO:0000256" key="1">
    <source>
        <dbReference type="ARBA" id="ARBA00001913"/>
    </source>
</evidence>
<evidence type="ECO:0000313" key="9">
    <source>
        <dbReference type="Proteomes" id="UP000275408"/>
    </source>
</evidence>
<feature type="domain" description="Pentraxin (PTX)" evidence="7">
    <location>
        <begin position="1"/>
        <end position="189"/>
    </location>
</feature>